<dbReference type="Gene3D" id="3.30.420.260">
    <property type="match status" value="1"/>
</dbReference>
<dbReference type="CDD" id="cd24013">
    <property type="entry name" value="ASKHA_ATPase_BT3980-like"/>
    <property type="match status" value="1"/>
</dbReference>
<name>A0ABP9B435_9SPHI</name>
<evidence type="ECO:0008006" key="3">
    <source>
        <dbReference type="Google" id="ProtNLM"/>
    </source>
</evidence>
<proteinExistence type="predicted"/>
<dbReference type="RefSeq" id="WP_345231255.1">
    <property type="nucleotide sequence ID" value="NZ_BAABIQ010000008.1"/>
</dbReference>
<gene>
    <name evidence="1" type="ORF">GCM10023231_16260</name>
</gene>
<dbReference type="InterPro" id="IPR024213">
    <property type="entry name" value="DUF3822"/>
</dbReference>
<protein>
    <recommendedName>
        <fullName evidence="3">DUF3822 family protein</fullName>
    </recommendedName>
</protein>
<keyword evidence="2" id="KW-1185">Reference proteome</keyword>
<dbReference type="Gene3D" id="3.30.420.250">
    <property type="match status" value="1"/>
</dbReference>
<organism evidence="1 2">
    <name type="scientific">Olivibacter ginsenosidimutans</name>
    <dbReference type="NCBI Taxonomy" id="1176537"/>
    <lineage>
        <taxon>Bacteria</taxon>
        <taxon>Pseudomonadati</taxon>
        <taxon>Bacteroidota</taxon>
        <taxon>Sphingobacteriia</taxon>
        <taxon>Sphingobacteriales</taxon>
        <taxon>Sphingobacteriaceae</taxon>
        <taxon>Olivibacter</taxon>
    </lineage>
</organism>
<evidence type="ECO:0000313" key="1">
    <source>
        <dbReference type="EMBL" id="GAA4788756.1"/>
    </source>
</evidence>
<comment type="caution">
    <text evidence="1">The sequence shown here is derived from an EMBL/GenBank/DDBJ whole genome shotgun (WGS) entry which is preliminary data.</text>
</comment>
<dbReference type="Proteomes" id="UP001501411">
    <property type="component" value="Unassembled WGS sequence"/>
</dbReference>
<sequence>MSELLQIAFIDDNFSVDNSNNYQLLISEERLRHQMAIVTADNQLLLLLSWKKGANEARVNQLLGLTYQSKKIAIDNKNIILIPSDLYDSSQESHYFNMLALDQDDHILLTDSLADLAIYNVYPLAKKDSTTINQNFPEFHFLSRNTSILSALQKLEPSSTYLSVNSSDAGFTDFTYITEGKLRYHQTQPSEHADEFNYFLLAIAEELAFDFSNTPIFVSGTAQEGHPYYDRLTKYSKHVQTLALSNLITCSHDDVHQRMHQQLPLFGLLCVS</sequence>
<dbReference type="EMBL" id="BAABIQ010000008">
    <property type="protein sequence ID" value="GAA4788756.1"/>
    <property type="molecule type" value="Genomic_DNA"/>
</dbReference>
<dbReference type="Pfam" id="PF12864">
    <property type="entry name" value="DUF3822"/>
    <property type="match status" value="1"/>
</dbReference>
<evidence type="ECO:0000313" key="2">
    <source>
        <dbReference type="Proteomes" id="UP001501411"/>
    </source>
</evidence>
<reference evidence="2" key="1">
    <citation type="journal article" date="2019" name="Int. J. Syst. Evol. Microbiol.">
        <title>The Global Catalogue of Microorganisms (GCM) 10K type strain sequencing project: providing services to taxonomists for standard genome sequencing and annotation.</title>
        <authorList>
            <consortium name="The Broad Institute Genomics Platform"/>
            <consortium name="The Broad Institute Genome Sequencing Center for Infectious Disease"/>
            <person name="Wu L."/>
            <person name="Ma J."/>
        </authorList>
    </citation>
    <scope>NUCLEOTIDE SEQUENCE [LARGE SCALE GENOMIC DNA]</scope>
    <source>
        <strain evidence="2">JCM 18200</strain>
    </source>
</reference>
<accession>A0ABP9B435</accession>